<reference evidence="1 2" key="1">
    <citation type="submission" date="2019-05" db="EMBL/GenBank/DDBJ databases">
        <title>Another draft genome of Portunus trituberculatus and its Hox gene families provides insights of decapod evolution.</title>
        <authorList>
            <person name="Jeong J.-H."/>
            <person name="Song I."/>
            <person name="Kim S."/>
            <person name="Choi T."/>
            <person name="Kim D."/>
            <person name="Ryu S."/>
            <person name="Kim W."/>
        </authorList>
    </citation>
    <scope>NUCLEOTIDE SEQUENCE [LARGE SCALE GENOMIC DNA]</scope>
    <source>
        <tissue evidence="1">Muscle</tissue>
    </source>
</reference>
<gene>
    <name evidence="1" type="ORF">E2C01_021231</name>
</gene>
<protein>
    <submittedName>
        <fullName evidence="1">Uncharacterized protein</fullName>
    </submittedName>
</protein>
<dbReference type="Proteomes" id="UP000324222">
    <property type="component" value="Unassembled WGS sequence"/>
</dbReference>
<sequence>MKDDSASEITVAHKPRMVTQNYTTLLSNLELWNNNIEVKLNGAPGFAHIIPKGTDHTDPDI</sequence>
<comment type="caution">
    <text evidence="1">The sequence shown here is derived from an EMBL/GenBank/DDBJ whole genome shotgun (WGS) entry which is preliminary data.</text>
</comment>
<accession>A0A5B7E2Q2</accession>
<proteinExistence type="predicted"/>
<dbReference type="EMBL" id="VSRR010001845">
    <property type="protein sequence ID" value="MPC28038.1"/>
    <property type="molecule type" value="Genomic_DNA"/>
</dbReference>
<evidence type="ECO:0000313" key="2">
    <source>
        <dbReference type="Proteomes" id="UP000324222"/>
    </source>
</evidence>
<dbReference type="AlphaFoldDB" id="A0A5B7E2Q2"/>
<organism evidence="1 2">
    <name type="scientific">Portunus trituberculatus</name>
    <name type="common">Swimming crab</name>
    <name type="synonym">Neptunus trituberculatus</name>
    <dbReference type="NCBI Taxonomy" id="210409"/>
    <lineage>
        <taxon>Eukaryota</taxon>
        <taxon>Metazoa</taxon>
        <taxon>Ecdysozoa</taxon>
        <taxon>Arthropoda</taxon>
        <taxon>Crustacea</taxon>
        <taxon>Multicrustacea</taxon>
        <taxon>Malacostraca</taxon>
        <taxon>Eumalacostraca</taxon>
        <taxon>Eucarida</taxon>
        <taxon>Decapoda</taxon>
        <taxon>Pleocyemata</taxon>
        <taxon>Brachyura</taxon>
        <taxon>Eubrachyura</taxon>
        <taxon>Portunoidea</taxon>
        <taxon>Portunidae</taxon>
        <taxon>Portuninae</taxon>
        <taxon>Portunus</taxon>
    </lineage>
</organism>
<keyword evidence="2" id="KW-1185">Reference proteome</keyword>
<name>A0A5B7E2Q2_PORTR</name>
<evidence type="ECO:0000313" key="1">
    <source>
        <dbReference type="EMBL" id="MPC28038.1"/>
    </source>
</evidence>